<organism evidence="2 3">
    <name type="scientific">Streptomyces lydicus</name>
    <dbReference type="NCBI Taxonomy" id="47763"/>
    <lineage>
        <taxon>Bacteria</taxon>
        <taxon>Bacillati</taxon>
        <taxon>Actinomycetota</taxon>
        <taxon>Actinomycetes</taxon>
        <taxon>Kitasatosporales</taxon>
        <taxon>Streptomycetaceae</taxon>
        <taxon>Streptomyces</taxon>
    </lineage>
</organism>
<keyword evidence="3" id="KW-1185">Reference proteome</keyword>
<evidence type="ECO:0000313" key="3">
    <source>
        <dbReference type="Proteomes" id="UP000094094"/>
    </source>
</evidence>
<dbReference type="Gene3D" id="3.50.50.60">
    <property type="entry name" value="FAD/NAD(P)-binding domain"/>
    <property type="match status" value="2"/>
</dbReference>
<accession>A0A1D7VSP4</accession>
<dbReference type="AlphaFoldDB" id="A0A1D7VSP4"/>
<dbReference type="PRINTS" id="PR00420">
    <property type="entry name" value="RNGMNOXGNASE"/>
</dbReference>
<dbReference type="Gene3D" id="3.30.9.40">
    <property type="match status" value="1"/>
</dbReference>
<reference evidence="2 3" key="1">
    <citation type="submission" date="2016-09" db="EMBL/GenBank/DDBJ databases">
        <title>Complete genome sequencing of Streptomyces lydicus 103 and metabolic pathways analysis of antibiotic biosynthesis.</title>
        <authorList>
            <person name="Jia N."/>
            <person name="Ding M.-Z."/>
            <person name="Gao F."/>
            <person name="Yuan Y.-J."/>
        </authorList>
    </citation>
    <scope>NUCLEOTIDE SEQUENCE [LARGE SCALE GENOMIC DNA]</scope>
    <source>
        <strain evidence="2 3">103</strain>
    </source>
</reference>
<dbReference type="KEGG" id="slc:SL103_29240"/>
<dbReference type="Pfam" id="PF17885">
    <property type="entry name" value="Smoa_sbd"/>
    <property type="match status" value="1"/>
</dbReference>
<evidence type="ECO:0000313" key="2">
    <source>
        <dbReference type="EMBL" id="AOP49786.1"/>
    </source>
</evidence>
<dbReference type="InterPro" id="IPR036188">
    <property type="entry name" value="FAD/NAD-bd_sf"/>
</dbReference>
<gene>
    <name evidence="2" type="ORF">SL103_29240</name>
</gene>
<dbReference type="SUPFAM" id="SSF51905">
    <property type="entry name" value="FAD/NAD(P)-binding domain"/>
    <property type="match status" value="1"/>
</dbReference>
<sequence>MRKILVVGAGQSGLQLALGLQARGYEVTLMSNRTADEIRSGRVMSTQCMFDTALQHERDLGINFWESQAPRIEGLGVSVAAPGSHEAPEGSQRAIDWVGKLDGYAQSVDQRVKMAGWMETFAQRGGQLVIHGAAVSDLDFFASRYDLTLVSAGKGELVSMFGRDASRSPYDTPQRALAVAYVHGLGPRPEHPEFDAVRCNLVPGVGELFVMPTYTLSGRADILFWEGIPGGPLDVFQSVKDPDEHLALTLELMEKFLPWEYARATKVELTDANGTLAGRYAPTVRNPIGRLPSGGLVLGVADVVVANDPITGQGSNSAAKCAASYLASIVERGEQPFDEKWMHNTFERYWQTAGHVTKWTNAMLAPPPEHVLNLIGAAGQLQPVADRFANGFDDPSDFENFFFEPDKANAYLASLTG</sequence>
<dbReference type="EMBL" id="CP017157">
    <property type="protein sequence ID" value="AOP49786.1"/>
    <property type="molecule type" value="Genomic_DNA"/>
</dbReference>
<dbReference type="InterPro" id="IPR041654">
    <property type="entry name" value="StyA_sbd"/>
</dbReference>
<name>A0A1D7VSP4_9ACTN</name>
<dbReference type="Gene3D" id="6.10.250.650">
    <property type="match status" value="1"/>
</dbReference>
<evidence type="ECO:0000259" key="1">
    <source>
        <dbReference type="Pfam" id="PF17885"/>
    </source>
</evidence>
<feature type="domain" description="Styrene monooxygenase StyA putative substrate binding" evidence="1">
    <location>
        <begin position="153"/>
        <end position="263"/>
    </location>
</feature>
<dbReference type="RefSeq" id="WP_069571983.1">
    <property type="nucleotide sequence ID" value="NZ_CP017157.1"/>
</dbReference>
<proteinExistence type="predicted"/>
<dbReference type="OrthoDB" id="3414915at2"/>
<dbReference type="Proteomes" id="UP000094094">
    <property type="component" value="Chromosome"/>
</dbReference>
<protein>
    <submittedName>
        <fullName evidence="2">Oxygenase</fullName>
    </submittedName>
</protein>